<dbReference type="GO" id="GO:0003700">
    <property type="term" value="F:DNA-binding transcription factor activity"/>
    <property type="evidence" value="ECO:0007669"/>
    <property type="project" value="TreeGrafter"/>
</dbReference>
<dbReference type="Proteomes" id="UP001347796">
    <property type="component" value="Unassembled WGS sequence"/>
</dbReference>
<dbReference type="InterPro" id="IPR036638">
    <property type="entry name" value="HLH_DNA-bd_sf"/>
</dbReference>
<dbReference type="GO" id="GO:0070888">
    <property type="term" value="F:E-box binding"/>
    <property type="evidence" value="ECO:0007669"/>
    <property type="project" value="TreeGrafter"/>
</dbReference>
<comment type="caution">
    <text evidence="3">The sequence shown here is derived from an EMBL/GenBank/DDBJ whole genome shotgun (WGS) entry which is preliminary data.</text>
</comment>
<feature type="domain" description="BHLH" evidence="2">
    <location>
        <begin position="86"/>
        <end position="137"/>
    </location>
</feature>
<accession>A0AAN8JTM1</accession>
<protein>
    <recommendedName>
        <fullName evidence="2">BHLH domain-containing protein</fullName>
    </recommendedName>
</protein>
<evidence type="ECO:0000313" key="3">
    <source>
        <dbReference type="EMBL" id="KAK6182305.1"/>
    </source>
</evidence>
<feature type="compositionally biased region" description="Basic and acidic residues" evidence="1">
    <location>
        <begin position="60"/>
        <end position="76"/>
    </location>
</feature>
<dbReference type="GO" id="GO:0005634">
    <property type="term" value="C:nucleus"/>
    <property type="evidence" value="ECO:0007669"/>
    <property type="project" value="TreeGrafter"/>
</dbReference>
<dbReference type="GO" id="GO:0045944">
    <property type="term" value="P:positive regulation of transcription by RNA polymerase II"/>
    <property type="evidence" value="ECO:0007669"/>
    <property type="project" value="TreeGrafter"/>
</dbReference>
<reference evidence="3 4" key="1">
    <citation type="submission" date="2024-01" db="EMBL/GenBank/DDBJ databases">
        <title>The genome of the rayed Mediterranean limpet Patella caerulea (Linnaeus, 1758).</title>
        <authorList>
            <person name="Anh-Thu Weber A."/>
            <person name="Halstead-Nussloch G."/>
        </authorList>
    </citation>
    <scope>NUCLEOTIDE SEQUENCE [LARGE SCALE GENOMIC DNA]</scope>
    <source>
        <strain evidence="3">AATW-2023a</strain>
        <tissue evidence="3">Whole specimen</tissue>
    </source>
</reference>
<dbReference type="PANTHER" id="PTHR19290:SF147">
    <property type="entry name" value="HELIX-LOOP-HELIX PROTEIN DELILAH"/>
    <property type="match status" value="1"/>
</dbReference>
<dbReference type="Gene3D" id="4.10.280.10">
    <property type="entry name" value="Helix-loop-helix DNA-binding domain"/>
    <property type="match status" value="1"/>
</dbReference>
<dbReference type="GO" id="GO:0009653">
    <property type="term" value="P:anatomical structure morphogenesis"/>
    <property type="evidence" value="ECO:0007669"/>
    <property type="project" value="TreeGrafter"/>
</dbReference>
<dbReference type="Pfam" id="PF00010">
    <property type="entry name" value="HLH"/>
    <property type="match status" value="1"/>
</dbReference>
<evidence type="ECO:0000313" key="4">
    <source>
        <dbReference type="Proteomes" id="UP001347796"/>
    </source>
</evidence>
<feature type="compositionally biased region" description="Polar residues" evidence="1">
    <location>
        <begin position="25"/>
        <end position="41"/>
    </location>
</feature>
<gene>
    <name evidence="3" type="ORF">SNE40_010018</name>
</gene>
<dbReference type="EMBL" id="JAZGQO010000007">
    <property type="protein sequence ID" value="KAK6182305.1"/>
    <property type="molecule type" value="Genomic_DNA"/>
</dbReference>
<evidence type="ECO:0000259" key="2">
    <source>
        <dbReference type="PROSITE" id="PS50888"/>
    </source>
</evidence>
<proteinExistence type="predicted"/>
<dbReference type="InterPro" id="IPR011598">
    <property type="entry name" value="bHLH_dom"/>
</dbReference>
<dbReference type="InterPro" id="IPR050359">
    <property type="entry name" value="bHLH_transcription_factors"/>
</dbReference>
<dbReference type="PANTHER" id="PTHR19290">
    <property type="entry name" value="BASIC HELIX-LOOP-HELIX PROTEIN NEUROGENIN-RELATED"/>
    <property type="match status" value="1"/>
</dbReference>
<organism evidence="3 4">
    <name type="scientific">Patella caerulea</name>
    <name type="common">Rayed Mediterranean limpet</name>
    <dbReference type="NCBI Taxonomy" id="87958"/>
    <lineage>
        <taxon>Eukaryota</taxon>
        <taxon>Metazoa</taxon>
        <taxon>Spiralia</taxon>
        <taxon>Lophotrochozoa</taxon>
        <taxon>Mollusca</taxon>
        <taxon>Gastropoda</taxon>
        <taxon>Patellogastropoda</taxon>
        <taxon>Patelloidea</taxon>
        <taxon>Patellidae</taxon>
        <taxon>Patella</taxon>
    </lineage>
</organism>
<dbReference type="AlphaFoldDB" id="A0AAN8JTM1"/>
<evidence type="ECO:0000256" key="1">
    <source>
        <dbReference type="SAM" id="MobiDB-lite"/>
    </source>
</evidence>
<keyword evidence="4" id="KW-1185">Reference proteome</keyword>
<dbReference type="CDD" id="cd11431">
    <property type="entry name" value="bHLH_TS_taxi_Dei"/>
    <property type="match status" value="1"/>
</dbReference>
<dbReference type="PROSITE" id="PS50888">
    <property type="entry name" value="BHLH"/>
    <property type="match status" value="1"/>
</dbReference>
<feature type="compositionally biased region" description="Basic and acidic residues" evidence="1">
    <location>
        <begin position="42"/>
        <end position="52"/>
    </location>
</feature>
<sequence>MEEATDSKVPASLPNCTEAAAQQILPGSSDDSQSTESMGSSDSKRSKVEKYNLRRSSLVKRIEVEEKRKQPREQKPKTKPPPLSKYRRKSANARERTRMNEMNVGFERLREALPALDPSKVTKLTLLRLAMNYINSLREVLGYSENNPLSFESSGGSTYSSSSGDENSFSPVSDFLLSDGCTDDLMNLNLDELLP</sequence>
<dbReference type="SUPFAM" id="SSF47459">
    <property type="entry name" value="HLH, helix-loop-helix DNA-binding domain"/>
    <property type="match status" value="1"/>
</dbReference>
<dbReference type="SMART" id="SM00353">
    <property type="entry name" value="HLH"/>
    <property type="match status" value="1"/>
</dbReference>
<feature type="region of interest" description="Disordered" evidence="1">
    <location>
        <begin position="1"/>
        <end position="94"/>
    </location>
</feature>
<dbReference type="GO" id="GO:0046983">
    <property type="term" value="F:protein dimerization activity"/>
    <property type="evidence" value="ECO:0007669"/>
    <property type="project" value="InterPro"/>
</dbReference>
<name>A0AAN8JTM1_PATCE</name>